<dbReference type="AlphaFoldDB" id="A0A6M0SFV9"/>
<dbReference type="RefSeq" id="WP_163668708.1">
    <property type="nucleotide sequence ID" value="NZ_QZCE01000002.1"/>
</dbReference>
<organism evidence="1 2">
    <name type="scientific">Adonisia turfae CCMR0082</name>
    <dbReference type="NCBI Taxonomy" id="2304604"/>
    <lineage>
        <taxon>Bacteria</taxon>
        <taxon>Bacillati</taxon>
        <taxon>Cyanobacteriota</taxon>
        <taxon>Adonisia</taxon>
        <taxon>Adonisia turfae</taxon>
    </lineage>
</organism>
<gene>
    <name evidence="1" type="ORF">D0962_27665</name>
</gene>
<dbReference type="Proteomes" id="UP000473574">
    <property type="component" value="Unassembled WGS sequence"/>
</dbReference>
<name>A0A6M0SFV9_9CYAN</name>
<proteinExistence type="predicted"/>
<sequence>MVNSLSKQQELMLNDYSRKWSNSLLKKDNLDDLNPTINDLYTSINLTRPEIYHFSSIESALRFLLDKPLELMGSGIELLFEQYLIKELELEISGQIEEKLWWKKLYKELSCDFREAWSSPMDESIWENLSQIFLDADWEKLSAKLWDQNPTKSDNSSELVIEYSFNVFSSWIWNSACCLYDFCISELRCKYNQKKWKILKDIIGSCDYLFPYQNICLIAVISEHEKSWLSAINLDDQV</sequence>
<evidence type="ECO:0000313" key="1">
    <source>
        <dbReference type="EMBL" id="NEZ66492.1"/>
    </source>
</evidence>
<protein>
    <submittedName>
        <fullName evidence="1">Uncharacterized protein</fullName>
    </submittedName>
</protein>
<dbReference type="EMBL" id="QZCE01000002">
    <property type="protein sequence ID" value="NEZ66492.1"/>
    <property type="molecule type" value="Genomic_DNA"/>
</dbReference>
<accession>A0A6M0SFV9</accession>
<comment type="caution">
    <text evidence="1">The sequence shown here is derived from an EMBL/GenBank/DDBJ whole genome shotgun (WGS) entry which is preliminary data.</text>
</comment>
<evidence type="ECO:0000313" key="2">
    <source>
        <dbReference type="Proteomes" id="UP000473574"/>
    </source>
</evidence>
<reference evidence="1 2" key="1">
    <citation type="journal article" date="2020" name="Microb. Ecol.">
        <title>Ecogenomics of the Marine Benthic Filamentous Cyanobacterium Adonisia.</title>
        <authorList>
            <person name="Walter J.M."/>
            <person name="Coutinho F.H."/>
            <person name="Leomil L."/>
            <person name="Hargreaves P.I."/>
            <person name="Campeao M.E."/>
            <person name="Vieira V.V."/>
            <person name="Silva B.S."/>
            <person name="Fistarol G.O."/>
            <person name="Salomon P.S."/>
            <person name="Sawabe T."/>
            <person name="Mino S."/>
            <person name="Hosokawa M."/>
            <person name="Miyashita H."/>
            <person name="Maruyama F."/>
            <person name="van Verk M.C."/>
            <person name="Dutilh B.E."/>
            <person name="Thompson C.C."/>
            <person name="Thompson F.L."/>
        </authorList>
    </citation>
    <scope>NUCLEOTIDE SEQUENCE [LARGE SCALE GENOMIC DNA]</scope>
    <source>
        <strain evidence="1 2">CCMR0082</strain>
    </source>
</reference>